<name>A0A1M5U3X6_9GAMM</name>
<dbReference type="SUPFAM" id="SSF55874">
    <property type="entry name" value="ATPase domain of HSP90 chaperone/DNA topoisomerase II/histidine kinase"/>
    <property type="match status" value="1"/>
</dbReference>
<evidence type="ECO:0000259" key="7">
    <source>
        <dbReference type="PROSITE" id="PS50109"/>
    </source>
</evidence>
<dbReference type="InterPro" id="IPR036097">
    <property type="entry name" value="HisK_dim/P_sf"/>
</dbReference>
<dbReference type="InterPro" id="IPR005467">
    <property type="entry name" value="His_kinase_dom"/>
</dbReference>
<feature type="modified residue" description="4-aspartylphosphate" evidence="5">
    <location>
        <position position="639"/>
    </location>
</feature>
<dbReference type="Gene3D" id="3.30.565.10">
    <property type="entry name" value="Histidine kinase-like ATPase, C-terminal domain"/>
    <property type="match status" value="1"/>
</dbReference>
<dbReference type="PROSITE" id="PS50113">
    <property type="entry name" value="PAC"/>
    <property type="match status" value="1"/>
</dbReference>
<dbReference type="Pfam" id="PF00072">
    <property type="entry name" value="Response_reg"/>
    <property type="match status" value="1"/>
</dbReference>
<dbReference type="CDD" id="cd18161">
    <property type="entry name" value="REC_hyHK_blue-like"/>
    <property type="match status" value="1"/>
</dbReference>
<comment type="catalytic activity">
    <reaction evidence="1">
        <text>ATP + protein L-histidine = ADP + protein N-phospho-L-histidine.</text>
        <dbReference type="EC" id="2.7.13.3"/>
    </reaction>
</comment>
<dbReference type="Gene3D" id="1.10.287.130">
    <property type="match status" value="1"/>
</dbReference>
<dbReference type="Gene3D" id="3.30.450.20">
    <property type="entry name" value="PAS domain"/>
    <property type="match status" value="2"/>
</dbReference>
<protein>
    <recommendedName>
        <fullName evidence="2">histidine kinase</fullName>
        <ecNumber evidence="2">2.7.13.3</ecNumber>
    </recommendedName>
</protein>
<dbReference type="InterPro" id="IPR003594">
    <property type="entry name" value="HATPase_dom"/>
</dbReference>
<dbReference type="InterPro" id="IPR004358">
    <property type="entry name" value="Sig_transdc_His_kin-like_C"/>
</dbReference>
<dbReference type="SUPFAM" id="SSF52172">
    <property type="entry name" value="CheY-like"/>
    <property type="match status" value="1"/>
</dbReference>
<evidence type="ECO:0000256" key="2">
    <source>
        <dbReference type="ARBA" id="ARBA00012438"/>
    </source>
</evidence>
<evidence type="ECO:0000259" key="8">
    <source>
        <dbReference type="PROSITE" id="PS50110"/>
    </source>
</evidence>
<keyword evidence="6" id="KW-0175">Coiled coil</keyword>
<evidence type="ECO:0000256" key="5">
    <source>
        <dbReference type="PROSITE-ProRule" id="PRU00169"/>
    </source>
</evidence>
<dbReference type="Gene3D" id="3.40.50.2300">
    <property type="match status" value="1"/>
</dbReference>
<evidence type="ECO:0000256" key="6">
    <source>
        <dbReference type="SAM" id="Coils"/>
    </source>
</evidence>
<evidence type="ECO:0000256" key="3">
    <source>
        <dbReference type="ARBA" id="ARBA00022553"/>
    </source>
</evidence>
<evidence type="ECO:0000313" key="11">
    <source>
        <dbReference type="Proteomes" id="UP000184000"/>
    </source>
</evidence>
<keyword evidence="3 5" id="KW-0597">Phosphoprotein</keyword>
<dbReference type="PRINTS" id="PR00344">
    <property type="entry name" value="BCTRLSENSOR"/>
</dbReference>
<feature type="coiled-coil region" evidence="6">
    <location>
        <begin position="291"/>
        <end position="329"/>
    </location>
</feature>
<evidence type="ECO:0000259" key="9">
    <source>
        <dbReference type="PROSITE" id="PS50113"/>
    </source>
</evidence>
<evidence type="ECO:0000256" key="1">
    <source>
        <dbReference type="ARBA" id="ARBA00000085"/>
    </source>
</evidence>
<dbReference type="PANTHER" id="PTHR43065:SF42">
    <property type="entry name" value="TWO-COMPONENT SENSOR PPRA"/>
    <property type="match status" value="1"/>
</dbReference>
<keyword evidence="4" id="KW-0418">Kinase</keyword>
<dbReference type="SMART" id="SM00387">
    <property type="entry name" value="HATPase_c"/>
    <property type="match status" value="1"/>
</dbReference>
<accession>A0A1M5U3X6</accession>
<dbReference type="InterPro" id="IPR000700">
    <property type="entry name" value="PAS-assoc_C"/>
</dbReference>
<dbReference type="SUPFAM" id="SSF55785">
    <property type="entry name" value="PYP-like sensor domain (PAS domain)"/>
    <property type="match status" value="2"/>
</dbReference>
<evidence type="ECO:0000313" key="10">
    <source>
        <dbReference type="EMBL" id="SHH57570.1"/>
    </source>
</evidence>
<keyword evidence="4" id="KW-0808">Transferase</keyword>
<dbReference type="GO" id="GO:0000155">
    <property type="term" value="F:phosphorelay sensor kinase activity"/>
    <property type="evidence" value="ECO:0007669"/>
    <property type="project" value="InterPro"/>
</dbReference>
<gene>
    <name evidence="10" type="ORF">SAMN02744645_0081</name>
</gene>
<dbReference type="InterPro" id="IPR011006">
    <property type="entry name" value="CheY-like_superfamily"/>
</dbReference>
<dbReference type="Pfam" id="PF00512">
    <property type="entry name" value="HisKA"/>
    <property type="match status" value="1"/>
</dbReference>
<sequence>MGTLPPLGSVGSLAARRQNHQKGPTVLMKQPFDLKAIFEALPNLNLVLSADPDFIMLAASDARLRATNISREDCIGRSIFEVFGNNPDETAGSGAGVLRASLERVLQTRAPDRMATTKYDIRRHASDGGGFEVRYWSPINVPVLDEQGNVTCIIHQTQDVTEQVLMQDAAILSHSEERFRAALLASGTGTFNWYPGDGSLYLDRALEQILQLPLGQTLDTFERFIEQVHPDDRSQVSLAFGNRSQVHDVTVEFRLARPDPEQWLACKAKGFRDAHDELAYMAGACTDISARRHAEDALRISETRLRQLNEELEARVAAEVAERSHTEEALRQAQKMDAVGQLTGGIAHDFNNLLTGIIGSLDLMQRRHLRGEQNLERYIDAAVTSAQRAAALTQRLLAFSRRQTLHLQPVDVNQLVISLEDLLNRTTGENIALQTKLGTSLLPACLDANQLESAMINLVINARDAMPHGGHITVSTSSFVMGNRPDPAKRGLTEGEYILLSVTDTGTGMRPEVIERAFEPFFTTKPIGQGTGLGLSMVYGYIKQVKGYIQIESRPFDGTSVHLYLPVHRGETTLEEVEPERTPQGTGETILVVEDEPVVRSLVVEVLNDLGYETLEAGEASEALLITESQQRIDLMVSDVGLPGMNGRQLAEIVRQQRPGLKVLFATGYAESFAANDILGPDMAVMTKPFAIDAFALKVGEMLGTPAG</sequence>
<dbReference type="AlphaFoldDB" id="A0A1M5U3X6"/>
<dbReference type="Pfam" id="PF02518">
    <property type="entry name" value="HATPase_c"/>
    <property type="match status" value="1"/>
</dbReference>
<organism evidence="10 11">
    <name type="scientific">Stutzerimonas xanthomarina DSM 18231</name>
    <dbReference type="NCBI Taxonomy" id="1403346"/>
    <lineage>
        <taxon>Bacteria</taxon>
        <taxon>Pseudomonadati</taxon>
        <taxon>Pseudomonadota</taxon>
        <taxon>Gammaproteobacteria</taxon>
        <taxon>Pseudomonadales</taxon>
        <taxon>Pseudomonadaceae</taxon>
        <taxon>Stutzerimonas</taxon>
    </lineage>
</organism>
<evidence type="ECO:0000256" key="4">
    <source>
        <dbReference type="ARBA" id="ARBA00022777"/>
    </source>
</evidence>
<dbReference type="InterPro" id="IPR035965">
    <property type="entry name" value="PAS-like_dom_sf"/>
</dbReference>
<feature type="domain" description="PAC" evidence="9">
    <location>
        <begin position="249"/>
        <end position="300"/>
    </location>
</feature>
<dbReference type="PROSITE" id="PS50110">
    <property type="entry name" value="RESPONSE_REGULATORY"/>
    <property type="match status" value="1"/>
</dbReference>
<dbReference type="InterPro" id="IPR003661">
    <property type="entry name" value="HisK_dim/P_dom"/>
</dbReference>
<dbReference type="Pfam" id="PF08447">
    <property type="entry name" value="PAS_3"/>
    <property type="match status" value="1"/>
</dbReference>
<dbReference type="InterPro" id="IPR001789">
    <property type="entry name" value="Sig_transdc_resp-reg_receiver"/>
</dbReference>
<feature type="domain" description="Response regulatory" evidence="8">
    <location>
        <begin position="589"/>
        <end position="703"/>
    </location>
</feature>
<proteinExistence type="predicted"/>
<feature type="domain" description="Histidine kinase" evidence="7">
    <location>
        <begin position="345"/>
        <end position="569"/>
    </location>
</feature>
<dbReference type="InterPro" id="IPR000014">
    <property type="entry name" value="PAS"/>
</dbReference>
<dbReference type="InterPro" id="IPR036890">
    <property type="entry name" value="HATPase_C_sf"/>
</dbReference>
<dbReference type="EMBL" id="FQXA01000011">
    <property type="protein sequence ID" value="SHH57570.1"/>
    <property type="molecule type" value="Genomic_DNA"/>
</dbReference>
<dbReference type="SMART" id="SM00388">
    <property type="entry name" value="HisKA"/>
    <property type="match status" value="1"/>
</dbReference>
<reference evidence="10 11" key="1">
    <citation type="submission" date="2016-11" db="EMBL/GenBank/DDBJ databases">
        <authorList>
            <person name="Jaros S."/>
            <person name="Januszkiewicz K."/>
            <person name="Wedrychowicz H."/>
        </authorList>
    </citation>
    <scope>NUCLEOTIDE SEQUENCE [LARGE SCALE GENOMIC DNA]</scope>
    <source>
        <strain evidence="10 11">DSM 18231</strain>
    </source>
</reference>
<dbReference type="CDD" id="cd00082">
    <property type="entry name" value="HisKA"/>
    <property type="match status" value="1"/>
</dbReference>
<dbReference type="InterPro" id="IPR013655">
    <property type="entry name" value="PAS_fold_3"/>
</dbReference>
<dbReference type="SMART" id="SM00448">
    <property type="entry name" value="REC"/>
    <property type="match status" value="1"/>
</dbReference>
<dbReference type="PANTHER" id="PTHR43065">
    <property type="entry name" value="SENSOR HISTIDINE KINASE"/>
    <property type="match status" value="1"/>
</dbReference>
<dbReference type="EC" id="2.7.13.3" evidence="2"/>
<dbReference type="Pfam" id="PF08448">
    <property type="entry name" value="PAS_4"/>
    <property type="match status" value="1"/>
</dbReference>
<dbReference type="InterPro" id="IPR013656">
    <property type="entry name" value="PAS_4"/>
</dbReference>
<dbReference type="Proteomes" id="UP000184000">
    <property type="component" value="Unassembled WGS sequence"/>
</dbReference>
<dbReference type="PROSITE" id="PS50109">
    <property type="entry name" value="HIS_KIN"/>
    <property type="match status" value="1"/>
</dbReference>
<dbReference type="CDD" id="cd00130">
    <property type="entry name" value="PAS"/>
    <property type="match status" value="1"/>
</dbReference>
<dbReference type="SUPFAM" id="SSF47384">
    <property type="entry name" value="Homodimeric domain of signal transducing histidine kinase"/>
    <property type="match status" value="1"/>
</dbReference>